<name>A0A4Q1U210_RHILE</name>
<reference evidence="3 4" key="1">
    <citation type="submission" date="2017-03" db="EMBL/GenBank/DDBJ databases">
        <authorList>
            <person name="Safronova V.I."/>
            <person name="Sazanova A.L."/>
            <person name="Chirak E.R."/>
        </authorList>
    </citation>
    <scope>NUCLEOTIDE SEQUENCE [LARGE SCALE GENOMIC DNA]</scope>
    <source>
        <strain evidence="3 4">Tri-43</strain>
    </source>
</reference>
<dbReference type="InterPro" id="IPR011049">
    <property type="entry name" value="Serralysin-like_metalloprot_C"/>
</dbReference>
<sequence length="351" mass="35722">MATITGDNSANSLPGTSSPDLIYAYDGNDTVLGGDGGDYINGGRGNDNLYGELGDDVFEIGGFGSDMGLSPAGGLNNGWDNFFGGDGYDTIRILPTAGYSWTAIMINSLNSIEALDNTSGGPGYVFFQGTVDFSSVVSMTNITQIQGTTGNETFIGGALAETVFGDAGNDTLSGNGGNDQLSGDDGNDNLYGGLGNDFLLGGTGTDNLSGGVGDDRLEGGDGTDNLYGDDGVDVLLGGVGTDNLYGGINNDELYGGNDADKLYGGSGDDVLYGEAGADQFWFQVGEGTDIVFDYVDGTDKIGIGASIAGINLYNYNGSALLEFVATGATSTYALLNGVAPTAIDGTDFLWA</sequence>
<protein>
    <recommendedName>
        <fullName evidence="5">Calcium-binding protein</fullName>
    </recommendedName>
</protein>
<proteinExistence type="predicted"/>
<dbReference type="PANTHER" id="PTHR38340:SF1">
    <property type="entry name" value="S-LAYER PROTEIN"/>
    <property type="match status" value="1"/>
</dbReference>
<evidence type="ECO:0000256" key="2">
    <source>
        <dbReference type="ARBA" id="ARBA00022525"/>
    </source>
</evidence>
<dbReference type="Pfam" id="PF00353">
    <property type="entry name" value="HemolysinCabind"/>
    <property type="match status" value="5"/>
</dbReference>
<dbReference type="RefSeq" id="WP_129419252.1">
    <property type="nucleotide sequence ID" value="NZ_MZMU01000010.1"/>
</dbReference>
<evidence type="ECO:0008006" key="5">
    <source>
        <dbReference type="Google" id="ProtNLM"/>
    </source>
</evidence>
<dbReference type="Proteomes" id="UP000290767">
    <property type="component" value="Unassembled WGS sequence"/>
</dbReference>
<dbReference type="GO" id="GO:0005509">
    <property type="term" value="F:calcium ion binding"/>
    <property type="evidence" value="ECO:0007669"/>
    <property type="project" value="InterPro"/>
</dbReference>
<evidence type="ECO:0000313" key="3">
    <source>
        <dbReference type="EMBL" id="RXT25273.1"/>
    </source>
</evidence>
<dbReference type="InterPro" id="IPR050557">
    <property type="entry name" value="RTX_toxin/Mannuronan_C5-epim"/>
</dbReference>
<dbReference type="PROSITE" id="PS00330">
    <property type="entry name" value="HEMOLYSIN_CALCIUM"/>
    <property type="match status" value="3"/>
</dbReference>
<dbReference type="InterPro" id="IPR018511">
    <property type="entry name" value="Hemolysin-typ_Ca-bd_CS"/>
</dbReference>
<gene>
    <name evidence="3" type="ORF">B5P46_14340</name>
</gene>
<organism evidence="3 4">
    <name type="scientific">Rhizobium leguminosarum</name>
    <dbReference type="NCBI Taxonomy" id="384"/>
    <lineage>
        <taxon>Bacteria</taxon>
        <taxon>Pseudomonadati</taxon>
        <taxon>Pseudomonadota</taxon>
        <taxon>Alphaproteobacteria</taxon>
        <taxon>Hyphomicrobiales</taxon>
        <taxon>Rhizobiaceae</taxon>
        <taxon>Rhizobium/Agrobacterium group</taxon>
        <taxon>Rhizobium</taxon>
    </lineage>
</organism>
<comment type="subcellular location">
    <subcellularLocation>
        <location evidence="1">Secreted</location>
    </subcellularLocation>
</comment>
<comment type="caution">
    <text evidence="3">The sequence shown here is derived from an EMBL/GenBank/DDBJ whole genome shotgun (WGS) entry which is preliminary data.</text>
</comment>
<dbReference type="SUPFAM" id="SSF51120">
    <property type="entry name" value="beta-Roll"/>
    <property type="match status" value="3"/>
</dbReference>
<evidence type="ECO:0000313" key="4">
    <source>
        <dbReference type="Proteomes" id="UP000290767"/>
    </source>
</evidence>
<dbReference type="PANTHER" id="PTHR38340">
    <property type="entry name" value="S-LAYER PROTEIN"/>
    <property type="match status" value="1"/>
</dbReference>
<dbReference type="InterPro" id="IPR001343">
    <property type="entry name" value="Hemolysn_Ca-bd"/>
</dbReference>
<dbReference type="AlphaFoldDB" id="A0A4Q1U210"/>
<evidence type="ECO:0000256" key="1">
    <source>
        <dbReference type="ARBA" id="ARBA00004613"/>
    </source>
</evidence>
<dbReference type="EMBL" id="MZMU01000010">
    <property type="protein sequence ID" value="RXT25273.1"/>
    <property type="molecule type" value="Genomic_DNA"/>
</dbReference>
<dbReference type="Gene3D" id="2.150.10.10">
    <property type="entry name" value="Serralysin-like metalloprotease, C-terminal"/>
    <property type="match status" value="4"/>
</dbReference>
<accession>A0A4Q1U210</accession>
<dbReference type="GO" id="GO:0005576">
    <property type="term" value="C:extracellular region"/>
    <property type="evidence" value="ECO:0007669"/>
    <property type="project" value="UniProtKB-SubCell"/>
</dbReference>
<keyword evidence="2" id="KW-0964">Secreted</keyword>
<dbReference type="PRINTS" id="PR00313">
    <property type="entry name" value="CABNDNGRPT"/>
</dbReference>